<keyword evidence="2" id="KW-1185">Reference proteome</keyword>
<comment type="caution">
    <text evidence="1">The sequence shown here is derived from an EMBL/GenBank/DDBJ whole genome shotgun (WGS) entry which is preliminary data.</text>
</comment>
<dbReference type="OrthoDB" id="411823at2759"/>
<gene>
    <name evidence="1" type="ORF">AVEN_63067_1</name>
</gene>
<organism evidence="1 2">
    <name type="scientific">Araneus ventricosus</name>
    <name type="common">Orbweaver spider</name>
    <name type="synonym">Epeira ventricosa</name>
    <dbReference type="NCBI Taxonomy" id="182803"/>
    <lineage>
        <taxon>Eukaryota</taxon>
        <taxon>Metazoa</taxon>
        <taxon>Ecdysozoa</taxon>
        <taxon>Arthropoda</taxon>
        <taxon>Chelicerata</taxon>
        <taxon>Arachnida</taxon>
        <taxon>Araneae</taxon>
        <taxon>Araneomorphae</taxon>
        <taxon>Entelegynae</taxon>
        <taxon>Araneoidea</taxon>
        <taxon>Araneidae</taxon>
        <taxon>Araneus</taxon>
    </lineage>
</organism>
<dbReference type="Proteomes" id="UP000499080">
    <property type="component" value="Unassembled WGS sequence"/>
</dbReference>
<name>A0A4Y2V7Z6_ARAVE</name>
<reference evidence="1 2" key="1">
    <citation type="journal article" date="2019" name="Sci. Rep.">
        <title>Orb-weaving spider Araneus ventricosus genome elucidates the spidroin gene catalogue.</title>
        <authorList>
            <person name="Kono N."/>
            <person name="Nakamura H."/>
            <person name="Ohtoshi R."/>
            <person name="Moran D.A.P."/>
            <person name="Shinohara A."/>
            <person name="Yoshida Y."/>
            <person name="Fujiwara M."/>
            <person name="Mori M."/>
            <person name="Tomita M."/>
            <person name="Arakawa K."/>
        </authorList>
    </citation>
    <scope>NUCLEOTIDE SEQUENCE [LARGE SCALE GENOMIC DNA]</scope>
</reference>
<dbReference type="EMBL" id="BGPR01043583">
    <property type="protein sequence ID" value="GBO20196.1"/>
    <property type="molecule type" value="Genomic_DNA"/>
</dbReference>
<dbReference type="AlphaFoldDB" id="A0A4Y2V7Z6"/>
<evidence type="ECO:0000313" key="1">
    <source>
        <dbReference type="EMBL" id="GBO20196.1"/>
    </source>
</evidence>
<accession>A0A4Y2V7Z6</accession>
<evidence type="ECO:0000313" key="2">
    <source>
        <dbReference type="Proteomes" id="UP000499080"/>
    </source>
</evidence>
<proteinExistence type="predicted"/>
<protein>
    <submittedName>
        <fullName evidence="1">Uncharacterized protein</fullName>
    </submittedName>
</protein>
<sequence length="105" mass="11579">MVAEAAAANLQLNGGASTSAEREIHKNIDYLSDSVFVPIHPRAKTPYEESPAKTVHSVCSSSYIPEPRCHIKSLLLKQSIIRWQTEWDNGETGRSVCNVLPNTTD</sequence>